<feature type="compositionally biased region" description="Basic residues" evidence="8">
    <location>
        <begin position="138"/>
        <end position="149"/>
    </location>
</feature>
<comment type="similarity">
    <text evidence="2">Belongs to the RNase E/G family.</text>
</comment>
<dbReference type="GO" id="GO:0005737">
    <property type="term" value="C:cytoplasm"/>
    <property type="evidence" value="ECO:0007669"/>
    <property type="project" value="TreeGrafter"/>
</dbReference>
<dbReference type="GO" id="GO:0004540">
    <property type="term" value="F:RNA nuclease activity"/>
    <property type="evidence" value="ECO:0007669"/>
    <property type="project" value="InterPro"/>
</dbReference>
<feature type="compositionally biased region" description="Low complexity" evidence="8">
    <location>
        <begin position="29"/>
        <end position="51"/>
    </location>
</feature>
<evidence type="ECO:0000256" key="1">
    <source>
        <dbReference type="ARBA" id="ARBA00001946"/>
    </source>
</evidence>
<name>A0AA35TG38_GEOBA</name>
<accession>A0AA35TG38</accession>
<feature type="non-terminal residue" evidence="10">
    <location>
        <position position="1"/>
    </location>
</feature>
<dbReference type="GO" id="GO:0046872">
    <property type="term" value="F:metal ion binding"/>
    <property type="evidence" value="ECO:0007669"/>
    <property type="project" value="UniProtKB-KW"/>
</dbReference>
<feature type="compositionally biased region" description="Basic residues" evidence="8">
    <location>
        <begin position="501"/>
        <end position="515"/>
    </location>
</feature>
<keyword evidence="11" id="KW-1185">Reference proteome</keyword>
<evidence type="ECO:0000313" key="11">
    <source>
        <dbReference type="Proteomes" id="UP001174909"/>
    </source>
</evidence>
<dbReference type="GO" id="GO:0003723">
    <property type="term" value="F:RNA binding"/>
    <property type="evidence" value="ECO:0007669"/>
    <property type="project" value="UniProtKB-KW"/>
</dbReference>
<evidence type="ECO:0000256" key="3">
    <source>
        <dbReference type="ARBA" id="ARBA00022723"/>
    </source>
</evidence>
<comment type="caution">
    <text evidence="10">The sequence shown here is derived from an EMBL/GenBank/DDBJ whole genome shotgun (WGS) entry which is preliminary data.</text>
</comment>
<dbReference type="PANTHER" id="PTHR30001">
    <property type="entry name" value="RIBONUCLEASE"/>
    <property type="match status" value="1"/>
</dbReference>
<evidence type="ECO:0000256" key="2">
    <source>
        <dbReference type="ARBA" id="ARBA00005522"/>
    </source>
</evidence>
<evidence type="ECO:0000256" key="7">
    <source>
        <dbReference type="ARBA" id="ARBA00023436"/>
    </source>
</evidence>
<dbReference type="PANTHER" id="PTHR30001:SF0">
    <property type="entry name" value="RIBONUCLEASE G"/>
    <property type="match status" value="1"/>
</dbReference>
<proteinExistence type="inferred from homology"/>
<evidence type="ECO:0000313" key="10">
    <source>
        <dbReference type="EMBL" id="CAI8047308.1"/>
    </source>
</evidence>
<evidence type="ECO:0000256" key="5">
    <source>
        <dbReference type="ARBA" id="ARBA00022842"/>
    </source>
</evidence>
<dbReference type="Pfam" id="PF10150">
    <property type="entry name" value="RNase_E_G"/>
    <property type="match status" value="1"/>
</dbReference>
<keyword evidence="3" id="KW-0479">Metal-binding</keyword>
<gene>
    <name evidence="10" type="ORF">GBAR_LOCUS26140</name>
</gene>
<organism evidence="10 11">
    <name type="scientific">Geodia barretti</name>
    <name type="common">Barrett's horny sponge</name>
    <dbReference type="NCBI Taxonomy" id="519541"/>
    <lineage>
        <taxon>Eukaryota</taxon>
        <taxon>Metazoa</taxon>
        <taxon>Porifera</taxon>
        <taxon>Demospongiae</taxon>
        <taxon>Heteroscleromorpha</taxon>
        <taxon>Tetractinellida</taxon>
        <taxon>Astrophorina</taxon>
        <taxon>Geodiidae</taxon>
        <taxon>Geodia</taxon>
    </lineage>
</organism>
<evidence type="ECO:0000256" key="4">
    <source>
        <dbReference type="ARBA" id="ARBA00022801"/>
    </source>
</evidence>
<keyword evidence="6" id="KW-0694">RNA-binding</keyword>
<evidence type="ECO:0000256" key="6">
    <source>
        <dbReference type="ARBA" id="ARBA00022884"/>
    </source>
</evidence>
<protein>
    <submittedName>
        <fullName evidence="10">Ribonuclease G</fullName>
    </submittedName>
</protein>
<dbReference type="InterPro" id="IPR019307">
    <property type="entry name" value="RNA-bd_AU-1/RNase_E/G"/>
</dbReference>
<dbReference type="AlphaFoldDB" id="A0AA35TG38"/>
<feature type="compositionally biased region" description="Pro residues" evidence="8">
    <location>
        <begin position="92"/>
        <end position="101"/>
    </location>
</feature>
<feature type="domain" description="RNA-binding protein AU-1/Ribonuclease E/G" evidence="9">
    <location>
        <begin position="312"/>
        <end position="503"/>
    </location>
</feature>
<dbReference type="GO" id="GO:0016787">
    <property type="term" value="F:hydrolase activity"/>
    <property type="evidence" value="ECO:0007669"/>
    <property type="project" value="UniProtKB-KW"/>
</dbReference>
<keyword evidence="5" id="KW-0460">Magnesium</keyword>
<evidence type="ECO:0000256" key="8">
    <source>
        <dbReference type="SAM" id="MobiDB-lite"/>
    </source>
</evidence>
<dbReference type="EMBL" id="CASHTH010003626">
    <property type="protein sequence ID" value="CAI8047308.1"/>
    <property type="molecule type" value="Genomic_DNA"/>
</dbReference>
<reference evidence="10" key="1">
    <citation type="submission" date="2023-03" db="EMBL/GenBank/DDBJ databases">
        <authorList>
            <person name="Steffen K."/>
            <person name="Cardenas P."/>
        </authorList>
    </citation>
    <scope>NUCLEOTIDE SEQUENCE</scope>
</reference>
<evidence type="ECO:0000259" key="9">
    <source>
        <dbReference type="Pfam" id="PF10150"/>
    </source>
</evidence>
<dbReference type="Proteomes" id="UP001174909">
    <property type="component" value="Unassembled WGS sequence"/>
</dbReference>
<comment type="cofactor">
    <cofactor evidence="1">
        <name>Mg(2+)</name>
        <dbReference type="ChEBI" id="CHEBI:18420"/>
    </cofactor>
</comment>
<sequence length="615" mass="64736">PASGARLGVAPPTFASGADRLRAGRCGACGARRSGASRRAAGGARGPARPGQSLSRFSPPSGCVHPRRRYGGGVRSANPGQGGDRGERAALPRPPLRPAPPGLWRGHGDRPRGPRGKPPGAHRGDVQAALGRGDGGLSRRRRMAGKGRRLRDTGAGGGLRPLRRRLLHKCGGAARSRDLPAIGRPRPAAPAARRRGLMSKTARDEAGGPAIDELLITASPYGMRAAAVAAGRPVAFFIEHRAKPSRIGDLHVARPLGRMKGIDACIVDIGEGEEAFLQGARSLDADGAPPIVQIVCDAYEGKRARVTRRAVLAGRFATFRPGGRGLAFSRRLRDPKARRALTAALDGIDMSSGGVTIRAAAGACPDEVPAAAAALAARWNEVQASAKRDRTPRRLWQAGGLLGRLLRDVAVPGTACVAIDDRALLDRAGTLAAREAPDLTPALSYAGAAPPAGPLFERHDCAGRLAAALEPEVVLPGGARLTIEETRALCAIDVDTSQTARCRRSRDRRRRRARNRPAQSRRVDRDRLRGPRRHPHRTAQLAALGACTQGRPDSPPGARRHRRRGGGGQPPAARPEPASGPDRAHWRCLRRAQAAAGCGGPRGGRRRPARGGERG</sequence>
<dbReference type="GO" id="GO:0006364">
    <property type="term" value="P:rRNA processing"/>
    <property type="evidence" value="ECO:0007669"/>
    <property type="project" value="TreeGrafter"/>
</dbReference>
<dbReference type="InterPro" id="IPR004659">
    <property type="entry name" value="RNase_E/G"/>
</dbReference>
<feature type="region of interest" description="Disordered" evidence="8">
    <location>
        <begin position="176"/>
        <end position="203"/>
    </location>
</feature>
<keyword evidence="4" id="KW-0378">Hydrolase</keyword>
<comment type="function">
    <text evidence="7">Involved in intercistronic processing of primary transcripts from chloroplast operons. The endonucleolytic activity of the enzyme depends on the number of phosphates at the 5' end, is inhibited by structured RNA, and preferentially cleaves A/U-rich sequences.</text>
</comment>
<feature type="compositionally biased region" description="Low complexity" evidence="8">
    <location>
        <begin position="180"/>
        <end position="191"/>
    </location>
</feature>
<feature type="region of interest" description="Disordered" evidence="8">
    <location>
        <begin position="29"/>
        <end position="160"/>
    </location>
</feature>
<feature type="region of interest" description="Disordered" evidence="8">
    <location>
        <begin position="500"/>
        <end position="615"/>
    </location>
</feature>